<feature type="compositionally biased region" description="Basic and acidic residues" evidence="5">
    <location>
        <begin position="84"/>
        <end position="99"/>
    </location>
</feature>
<feature type="compositionally biased region" description="Basic and acidic residues" evidence="5">
    <location>
        <begin position="128"/>
        <end position="138"/>
    </location>
</feature>
<dbReference type="SMART" id="SM00744">
    <property type="entry name" value="RINGv"/>
    <property type="match status" value="1"/>
</dbReference>
<keyword evidence="6" id="KW-0812">Transmembrane</keyword>
<accession>A0AAJ8LM60</accession>
<evidence type="ECO:0000313" key="10">
    <source>
        <dbReference type="Proteomes" id="UP000322225"/>
    </source>
</evidence>
<dbReference type="KEGG" id="ksn:43588380"/>
<keyword evidence="1" id="KW-0479">Metal-binding</keyword>
<feature type="transmembrane region" description="Helical" evidence="6">
    <location>
        <begin position="417"/>
        <end position="434"/>
    </location>
</feature>
<feature type="domain" description="RING-type" evidence="7">
    <location>
        <begin position="168"/>
        <end position="219"/>
    </location>
</feature>
<dbReference type="RefSeq" id="XP_065823793.1">
    <property type="nucleotide sequence ID" value="XM_065967721.1"/>
</dbReference>
<evidence type="ECO:0000256" key="1">
    <source>
        <dbReference type="ARBA" id="ARBA00022723"/>
    </source>
</evidence>
<feature type="transmembrane region" description="Helical" evidence="6">
    <location>
        <begin position="303"/>
        <end position="325"/>
    </location>
</feature>
<dbReference type="Proteomes" id="UP000322225">
    <property type="component" value="Chromosome 10"/>
</dbReference>
<feature type="transmembrane region" description="Helical" evidence="6">
    <location>
        <begin position="346"/>
        <end position="379"/>
    </location>
</feature>
<reference evidence="9" key="2">
    <citation type="submission" date="2024-01" db="EMBL/GenBank/DDBJ databases">
        <title>Comparative genomics of Cryptococcus and Kwoniella reveals pathogenesis evolution and contrasting modes of karyotype evolution via chromosome fusion or intercentromeric recombination.</title>
        <authorList>
            <person name="Coelho M.A."/>
            <person name="David-Palma M."/>
            <person name="Shea T."/>
            <person name="Bowers K."/>
            <person name="McGinley-Smith S."/>
            <person name="Mohammad A.W."/>
            <person name="Gnirke A."/>
            <person name="Yurkov A.M."/>
            <person name="Nowrousian M."/>
            <person name="Sun S."/>
            <person name="Cuomo C.A."/>
            <person name="Heitman J."/>
        </authorList>
    </citation>
    <scope>NUCLEOTIDE SEQUENCE</scope>
    <source>
        <strain evidence="9">CBS 12478</strain>
    </source>
</reference>
<dbReference type="InterPro" id="IPR011016">
    <property type="entry name" value="Znf_RING-CH"/>
</dbReference>
<reference evidence="9" key="1">
    <citation type="submission" date="2017-08" db="EMBL/GenBank/DDBJ databases">
        <authorList>
            <person name="Cuomo C."/>
            <person name="Billmyre B."/>
            <person name="Heitman J."/>
        </authorList>
    </citation>
    <scope>NUCLEOTIDE SEQUENCE</scope>
    <source>
        <strain evidence="9">CBS 12478</strain>
    </source>
</reference>
<evidence type="ECO:0000256" key="3">
    <source>
        <dbReference type="ARBA" id="ARBA00022833"/>
    </source>
</evidence>
<evidence type="ECO:0000256" key="5">
    <source>
        <dbReference type="SAM" id="MobiDB-lite"/>
    </source>
</evidence>
<dbReference type="InterPro" id="IPR001841">
    <property type="entry name" value="Znf_RING"/>
</dbReference>
<feature type="transmembrane region" description="Helical" evidence="6">
    <location>
        <begin position="238"/>
        <end position="262"/>
    </location>
</feature>
<name>A0AAJ8LM60_9TREE</name>
<evidence type="ECO:0000313" key="9">
    <source>
        <dbReference type="EMBL" id="WWD21258.1"/>
    </source>
</evidence>
<feature type="domain" description="RING-CH-type" evidence="8">
    <location>
        <begin position="160"/>
        <end position="225"/>
    </location>
</feature>
<keyword evidence="6" id="KW-1133">Transmembrane helix</keyword>
<evidence type="ECO:0000259" key="7">
    <source>
        <dbReference type="PROSITE" id="PS50089"/>
    </source>
</evidence>
<dbReference type="SUPFAM" id="SSF57850">
    <property type="entry name" value="RING/U-box"/>
    <property type="match status" value="1"/>
</dbReference>
<dbReference type="PROSITE" id="PS50089">
    <property type="entry name" value="ZF_RING_2"/>
    <property type="match status" value="1"/>
</dbReference>
<dbReference type="PANTHER" id="PTHR46347:SF1">
    <property type="entry name" value="RING_FYVE_PHD ZINC FINGER SUPERFAMILY PROTEIN"/>
    <property type="match status" value="1"/>
</dbReference>
<proteinExistence type="predicted"/>
<organism evidence="9 10">
    <name type="scientific">Kwoniella shandongensis</name>
    <dbReference type="NCBI Taxonomy" id="1734106"/>
    <lineage>
        <taxon>Eukaryota</taxon>
        <taxon>Fungi</taxon>
        <taxon>Dikarya</taxon>
        <taxon>Basidiomycota</taxon>
        <taxon>Agaricomycotina</taxon>
        <taxon>Tremellomycetes</taxon>
        <taxon>Tremellales</taxon>
        <taxon>Cryptococcaceae</taxon>
        <taxon>Kwoniella</taxon>
    </lineage>
</organism>
<dbReference type="PROSITE" id="PS51292">
    <property type="entry name" value="ZF_RING_CH"/>
    <property type="match status" value="1"/>
</dbReference>
<keyword evidence="3" id="KW-0862">Zinc</keyword>
<keyword evidence="10" id="KW-1185">Reference proteome</keyword>
<gene>
    <name evidence="9" type="ORF">CI109_105742</name>
</gene>
<protein>
    <recommendedName>
        <fullName evidence="11">RING-CH-type domain-containing protein</fullName>
    </recommendedName>
</protein>
<evidence type="ECO:0008006" key="11">
    <source>
        <dbReference type="Google" id="ProtNLM"/>
    </source>
</evidence>
<dbReference type="GeneID" id="43588380"/>
<dbReference type="AlphaFoldDB" id="A0AAJ8LM60"/>
<keyword evidence="2 4" id="KW-0863">Zinc-finger</keyword>
<dbReference type="Pfam" id="PF12906">
    <property type="entry name" value="RINGv"/>
    <property type="match status" value="1"/>
</dbReference>
<feature type="compositionally biased region" description="Polar residues" evidence="5">
    <location>
        <begin position="101"/>
        <end position="114"/>
    </location>
</feature>
<dbReference type="Gene3D" id="3.30.40.10">
    <property type="entry name" value="Zinc/RING finger domain, C3HC4 (zinc finger)"/>
    <property type="match status" value="1"/>
</dbReference>
<keyword evidence="6" id="KW-0472">Membrane</keyword>
<dbReference type="GO" id="GO:0008270">
    <property type="term" value="F:zinc ion binding"/>
    <property type="evidence" value="ECO:0007669"/>
    <property type="project" value="UniProtKB-KW"/>
</dbReference>
<evidence type="ECO:0000256" key="4">
    <source>
        <dbReference type="PROSITE-ProRule" id="PRU00175"/>
    </source>
</evidence>
<dbReference type="EMBL" id="CP144060">
    <property type="protein sequence ID" value="WWD21258.1"/>
    <property type="molecule type" value="Genomic_DNA"/>
</dbReference>
<evidence type="ECO:0000259" key="8">
    <source>
        <dbReference type="PROSITE" id="PS51292"/>
    </source>
</evidence>
<evidence type="ECO:0000256" key="6">
    <source>
        <dbReference type="SAM" id="Phobius"/>
    </source>
</evidence>
<sequence>MISYSLLSYSYTTSQLGLYTLCTKTVQACTMSTSTTWPDTFDHYHDPESEREEEEHVEESLPSTPSVEIGPSSTSGGSRTRHYAKLDDEPSRSLDREVDGSTMQTGECGPTETTFENTDYAKLQQNRFPEETPSKQETEPDLNDGIDDQTIPDLKREDEDVQTDERQCRICFGGAEEEDSLGRLISPCLCMGSMRYVHVECINAWRGTGTNAVKCPQCHFRYRVRRTRAAGLATSRPILLLSTLVVFLSLTLILGQLLYFGLHHSPTISRSLLSSSSKSRPLASMYDLFDDGGFYGDAGGGGVVIVSGGGALMWDVLVGAVQTFVDLTNSVTSSKNRLAQSLPTPLAGAFLGLIVRFLLGLAVLGSMSFLSLLISLSLFGPLQLINGLRGAGFLGNWGRRRLRAGGGGGGGGQSTPIGTIIIVLLVIIGALNTLRQVYGAVERLTHRALRFVEAQILEVNPDEVKRERKRIRQRWWVRWVIEKRWKTREGWREVGFRIRLTAAEWWESMKRRGVGMGDDHDDVD</sequence>
<dbReference type="PANTHER" id="PTHR46347">
    <property type="entry name" value="RING/FYVE/PHD ZINC FINGER SUPERFAMILY PROTEIN"/>
    <property type="match status" value="1"/>
</dbReference>
<evidence type="ECO:0000256" key="2">
    <source>
        <dbReference type="ARBA" id="ARBA00022771"/>
    </source>
</evidence>
<feature type="region of interest" description="Disordered" evidence="5">
    <location>
        <begin position="36"/>
        <end position="114"/>
    </location>
</feature>
<feature type="region of interest" description="Disordered" evidence="5">
    <location>
        <begin position="126"/>
        <end position="151"/>
    </location>
</feature>
<dbReference type="InterPro" id="IPR013083">
    <property type="entry name" value="Znf_RING/FYVE/PHD"/>
</dbReference>
<dbReference type="CDD" id="cd16495">
    <property type="entry name" value="RING_CH-C4HC3_MARCH"/>
    <property type="match status" value="1"/>
</dbReference>